<organism evidence="1 2">
    <name type="scientific">Pontibacter populi</name>
    <dbReference type="NCBI Taxonomy" id="890055"/>
    <lineage>
        <taxon>Bacteria</taxon>
        <taxon>Pseudomonadati</taxon>
        <taxon>Bacteroidota</taxon>
        <taxon>Cytophagia</taxon>
        <taxon>Cytophagales</taxon>
        <taxon>Hymenobacteraceae</taxon>
        <taxon>Pontibacter</taxon>
    </lineage>
</organism>
<reference evidence="1 2" key="1">
    <citation type="submission" date="2021-07" db="EMBL/GenBank/DDBJ databases">
        <authorList>
            <person name="Kim M.K."/>
        </authorList>
    </citation>
    <scope>NUCLEOTIDE SEQUENCE [LARGE SCALE GENOMIC DNA]</scope>
    <source>
        <strain evidence="1 2">HLY7-15</strain>
    </source>
</reference>
<dbReference type="Pfam" id="PF04134">
    <property type="entry name" value="DCC1-like"/>
    <property type="match status" value="1"/>
</dbReference>
<evidence type="ECO:0000313" key="2">
    <source>
        <dbReference type="Proteomes" id="UP000774935"/>
    </source>
</evidence>
<comment type="caution">
    <text evidence="1">The sequence shown here is derived from an EMBL/GenBank/DDBJ whole genome shotgun (WGS) entry which is preliminary data.</text>
</comment>
<keyword evidence="2" id="KW-1185">Reference proteome</keyword>
<dbReference type="EMBL" id="JAHWXQ010000002">
    <property type="protein sequence ID" value="MBW3365381.1"/>
    <property type="molecule type" value="Genomic_DNA"/>
</dbReference>
<name>A0ABS6XBY8_9BACT</name>
<dbReference type="InterPro" id="IPR052927">
    <property type="entry name" value="DCC_oxidoreductase"/>
</dbReference>
<accession>A0ABS6XBY8</accession>
<dbReference type="PANTHER" id="PTHR33639:SF2">
    <property type="entry name" value="DUF393 DOMAIN-CONTAINING PROTEIN"/>
    <property type="match status" value="1"/>
</dbReference>
<gene>
    <name evidence="1" type="ORF">KYK27_10020</name>
</gene>
<evidence type="ECO:0000313" key="1">
    <source>
        <dbReference type="EMBL" id="MBW3365381.1"/>
    </source>
</evidence>
<proteinExistence type="predicted"/>
<dbReference type="PANTHER" id="PTHR33639">
    <property type="entry name" value="THIOL-DISULFIDE OXIDOREDUCTASE DCC"/>
    <property type="match status" value="1"/>
</dbReference>
<sequence length="141" mass="16570">MQTDREKLQDKAIVFYDGSCGFCQASVQFILKYNRKQDLHFATLQGEVLQQLVPPSQIPDPLPDAVLFYEQGNLYFASDAALRIARHLNFPFALFSYFRFIPVSFRDKIYSFIARHRYKIAGRREACLLPEPHQRDRFIDF</sequence>
<protein>
    <submittedName>
        <fullName evidence="1">DUF393 domain-containing protein</fullName>
    </submittedName>
</protein>
<dbReference type="Proteomes" id="UP000774935">
    <property type="component" value="Unassembled WGS sequence"/>
</dbReference>
<dbReference type="InterPro" id="IPR007263">
    <property type="entry name" value="DCC1-like"/>
</dbReference>
<dbReference type="RefSeq" id="WP_199109877.1">
    <property type="nucleotide sequence ID" value="NZ_JAHWXQ010000002.1"/>
</dbReference>